<sequence length="71" mass="8109">MDLMRHDGNRIMSLEATKETLAWKPLQKLPVSQMPDPNTPRVFHRPACSIALSDFFMVSALGNLPIRRFNV</sequence>
<evidence type="ECO:0000313" key="2">
    <source>
        <dbReference type="Proteomes" id="UP000078492"/>
    </source>
</evidence>
<dbReference type="Proteomes" id="UP000078492">
    <property type="component" value="Unassembled WGS sequence"/>
</dbReference>
<accession>A0A151JN52</accession>
<proteinExistence type="predicted"/>
<keyword evidence="2" id="KW-1185">Reference proteome</keyword>
<protein>
    <submittedName>
        <fullName evidence="1">Uncharacterized protein</fullName>
    </submittedName>
</protein>
<gene>
    <name evidence="1" type="ORF">ALC57_03057</name>
</gene>
<dbReference type="AlphaFoldDB" id="A0A151JN52"/>
<dbReference type="EMBL" id="KQ978904">
    <property type="protein sequence ID" value="KYN27557.1"/>
    <property type="molecule type" value="Genomic_DNA"/>
</dbReference>
<reference evidence="1 2" key="1">
    <citation type="submission" date="2015-09" db="EMBL/GenBank/DDBJ databases">
        <title>Trachymyrmex cornetzi WGS genome.</title>
        <authorList>
            <person name="Nygaard S."/>
            <person name="Hu H."/>
            <person name="Boomsma J."/>
            <person name="Zhang G."/>
        </authorList>
    </citation>
    <scope>NUCLEOTIDE SEQUENCE [LARGE SCALE GENOMIC DNA]</scope>
    <source>
        <strain evidence="1">Tcor2-1</strain>
        <tissue evidence="1">Whole body</tissue>
    </source>
</reference>
<organism evidence="1 2">
    <name type="scientific">Trachymyrmex cornetzi</name>
    <dbReference type="NCBI Taxonomy" id="471704"/>
    <lineage>
        <taxon>Eukaryota</taxon>
        <taxon>Metazoa</taxon>
        <taxon>Ecdysozoa</taxon>
        <taxon>Arthropoda</taxon>
        <taxon>Hexapoda</taxon>
        <taxon>Insecta</taxon>
        <taxon>Pterygota</taxon>
        <taxon>Neoptera</taxon>
        <taxon>Endopterygota</taxon>
        <taxon>Hymenoptera</taxon>
        <taxon>Apocrita</taxon>
        <taxon>Aculeata</taxon>
        <taxon>Formicoidea</taxon>
        <taxon>Formicidae</taxon>
        <taxon>Myrmicinae</taxon>
        <taxon>Trachymyrmex</taxon>
    </lineage>
</organism>
<name>A0A151JN52_9HYME</name>
<evidence type="ECO:0000313" key="1">
    <source>
        <dbReference type="EMBL" id="KYN27557.1"/>
    </source>
</evidence>